<dbReference type="eggNOG" id="ENOG503356T">
    <property type="taxonomic scope" value="Bacteria"/>
</dbReference>
<gene>
    <name evidence="1" type="ordered locus">BB4142</name>
</gene>
<dbReference type="EMBL" id="BX640449">
    <property type="protein sequence ID" value="CAE34505.1"/>
    <property type="molecule type" value="Genomic_DNA"/>
</dbReference>
<organism evidence="1 2">
    <name type="scientific">Bordetella bronchiseptica (strain ATCC BAA-588 / NCTC 13252 / RB50)</name>
    <name type="common">Alcaligenes bronchisepticus</name>
    <dbReference type="NCBI Taxonomy" id="257310"/>
    <lineage>
        <taxon>Bacteria</taxon>
        <taxon>Pseudomonadati</taxon>
        <taxon>Pseudomonadota</taxon>
        <taxon>Betaproteobacteria</taxon>
        <taxon>Burkholderiales</taxon>
        <taxon>Alcaligenaceae</taxon>
        <taxon>Bordetella</taxon>
    </lineage>
</organism>
<dbReference type="KEGG" id="bbr:BB4142"/>
<dbReference type="AlphaFoldDB" id="A0A0H3LWE8"/>
<protein>
    <submittedName>
        <fullName evidence="1">Uncharacterized protein</fullName>
    </submittedName>
</protein>
<evidence type="ECO:0000313" key="1">
    <source>
        <dbReference type="EMBL" id="CAE34505.1"/>
    </source>
</evidence>
<name>A0A0H3LWE8_BORBR</name>
<accession>A0A0H3LWE8</accession>
<dbReference type="HOGENOM" id="CLU_148730_0_0_4"/>
<sequence length="129" mass="14582">MGQENFHASVQYGDLKGTAAADRHDHRDMSNYLKDKGLIKDEEHLIGIQMYSGEVHKPTQEDPVMVIALVATGDGYESLKHAVESGEPLKVRKIRFEMGLNEFFGLFKRFEICISSHGLIDGRDIQFDD</sequence>
<dbReference type="RefSeq" id="WP_010927049.1">
    <property type="nucleotide sequence ID" value="NC_002927.3"/>
</dbReference>
<evidence type="ECO:0000313" key="2">
    <source>
        <dbReference type="Proteomes" id="UP000001027"/>
    </source>
</evidence>
<proteinExistence type="predicted"/>
<reference evidence="1 2" key="1">
    <citation type="journal article" date="2003" name="Nat. Genet.">
        <title>Comparative analysis of the genome sequences of Bordetella pertussis, Bordetella parapertussis and Bordetella bronchiseptica.</title>
        <authorList>
            <person name="Parkhill J."/>
            <person name="Sebaihia M."/>
            <person name="Preston A."/>
            <person name="Murphy L.D."/>
            <person name="Thomson N.R."/>
            <person name="Harris D.E."/>
            <person name="Holden M.T.G."/>
            <person name="Churcher C.M."/>
            <person name="Bentley S.D."/>
            <person name="Mungall K.L."/>
            <person name="Cerdeno-Tarraga A.-M."/>
            <person name="Temple L."/>
            <person name="James K.D."/>
            <person name="Harris B."/>
            <person name="Quail M.A."/>
            <person name="Achtman M."/>
            <person name="Atkin R."/>
            <person name="Baker S."/>
            <person name="Basham D."/>
            <person name="Bason N."/>
            <person name="Cherevach I."/>
            <person name="Chillingworth T."/>
            <person name="Collins M."/>
            <person name="Cronin A."/>
            <person name="Davis P."/>
            <person name="Doggett J."/>
            <person name="Feltwell T."/>
            <person name="Goble A."/>
            <person name="Hamlin N."/>
            <person name="Hauser H."/>
            <person name="Holroyd S."/>
            <person name="Jagels K."/>
            <person name="Leather S."/>
            <person name="Moule S."/>
            <person name="Norberczak H."/>
            <person name="O'Neil S."/>
            <person name="Ormond D."/>
            <person name="Price C."/>
            <person name="Rabbinowitsch E."/>
            <person name="Rutter S."/>
            <person name="Sanders M."/>
            <person name="Saunders D."/>
            <person name="Seeger K."/>
            <person name="Sharp S."/>
            <person name="Simmonds M."/>
            <person name="Skelton J."/>
            <person name="Squares R."/>
            <person name="Squares S."/>
            <person name="Stevens K."/>
            <person name="Unwin L."/>
            <person name="Whitehead S."/>
            <person name="Barrell B.G."/>
            <person name="Maskell D.J."/>
        </authorList>
    </citation>
    <scope>NUCLEOTIDE SEQUENCE [LARGE SCALE GENOMIC DNA]</scope>
    <source>
        <strain evidence="1 2">ATCC BAA-588 / NCTC 13252 / RB50</strain>
    </source>
</reference>
<dbReference type="Proteomes" id="UP000001027">
    <property type="component" value="Chromosome"/>
</dbReference>